<feature type="domain" description="SH3" evidence="4">
    <location>
        <begin position="355"/>
        <end position="415"/>
    </location>
</feature>
<dbReference type="GO" id="GO:0051666">
    <property type="term" value="P:actin cortical patch localization"/>
    <property type="evidence" value="ECO:0007669"/>
    <property type="project" value="InterPro"/>
</dbReference>
<protein>
    <submittedName>
        <fullName evidence="6">HGL329Cp</fullName>
    </submittedName>
</protein>
<evidence type="ECO:0000259" key="4">
    <source>
        <dbReference type="PROSITE" id="PS50002"/>
    </source>
</evidence>
<evidence type="ECO:0000256" key="3">
    <source>
        <dbReference type="SAM" id="MobiDB-lite"/>
    </source>
</evidence>
<dbReference type="STRING" id="45286.A0A0X8HUZ9"/>
<dbReference type="PROSITE" id="PS50002">
    <property type="entry name" value="SH3"/>
    <property type="match status" value="1"/>
</dbReference>
<keyword evidence="7" id="KW-1185">Reference proteome</keyword>
<dbReference type="InterPro" id="IPR001452">
    <property type="entry name" value="SH3_domain"/>
</dbReference>
<dbReference type="FunFam" id="2.30.30.40:FF:000072">
    <property type="entry name" value="Unconventional Myosin IB"/>
    <property type="match status" value="1"/>
</dbReference>
<dbReference type="GO" id="GO:0031097">
    <property type="term" value="C:medial cortex"/>
    <property type="evidence" value="ECO:0007669"/>
    <property type="project" value="TreeGrafter"/>
</dbReference>
<dbReference type="Pfam" id="PF03114">
    <property type="entry name" value="BAR"/>
    <property type="match status" value="1"/>
</dbReference>
<gene>
    <name evidence="6" type="ORF">AW171_hschr74015</name>
</gene>
<feature type="region of interest" description="Disordered" evidence="3">
    <location>
        <begin position="284"/>
        <end position="352"/>
    </location>
</feature>
<dbReference type="Proteomes" id="UP000243052">
    <property type="component" value="Chromosome vii"/>
</dbReference>
<dbReference type="SMART" id="SM00721">
    <property type="entry name" value="BAR"/>
    <property type="match status" value="1"/>
</dbReference>
<evidence type="ECO:0000259" key="5">
    <source>
        <dbReference type="PROSITE" id="PS51021"/>
    </source>
</evidence>
<dbReference type="GO" id="GO:0097320">
    <property type="term" value="P:plasma membrane tubulation"/>
    <property type="evidence" value="ECO:0007669"/>
    <property type="project" value="TreeGrafter"/>
</dbReference>
<feature type="compositionally biased region" description="Pro residues" evidence="3">
    <location>
        <begin position="333"/>
        <end position="343"/>
    </location>
</feature>
<sequence length="415" mass="46967">MSFKGLGKAVVRAPQSIKQKFNMGEQTSDSVYLEAERRFKEFETDTQKLSTECKRYFGAVNGMLQHQIGFAKAMEELFKPINMSLDPSNNSNEDSSKGVIAAEQYCELVAELQVILKPDLELIEERVIKPTQELQKIINNIRKMTVKRNHKQIDLDRRTAAYKKYENKKERSIKDDEKMYKAEAELEVAQQEYDYYNNMLKDELPALFKLESEMLAPLFVSFYYMQLNVFYTLFNKLKDMNIPYFDLNSDITQQFHARRGNIAETADSLRITNFRVGYSKTKLEMTRRQHTSSSRSSDSSSASPAPYTSSYGSSNSPAPPYVNPASNISAAPTGPPSYSPLPSAPTTYTTPSTAPTVETCTALYAFSAQESGDLSFPANAVIEVEDRSDADGWWVGRYNGTRGNFPANYVRLNKS</sequence>
<dbReference type="EMBL" id="CP014247">
    <property type="protein sequence ID" value="AMD22011.1"/>
    <property type="molecule type" value="Genomic_DNA"/>
</dbReference>
<dbReference type="PANTHER" id="PTHR47174">
    <property type="entry name" value="BRIDGING INTEGRATOR 3"/>
    <property type="match status" value="1"/>
</dbReference>
<dbReference type="GO" id="GO:0030479">
    <property type="term" value="C:actin cortical patch"/>
    <property type="evidence" value="ECO:0007669"/>
    <property type="project" value="TreeGrafter"/>
</dbReference>
<evidence type="ECO:0000313" key="7">
    <source>
        <dbReference type="Proteomes" id="UP000243052"/>
    </source>
</evidence>
<proteinExistence type="predicted"/>
<accession>A0A0X8HUZ9</accession>
<dbReference type="SUPFAM" id="SSF50044">
    <property type="entry name" value="SH3-domain"/>
    <property type="match status" value="1"/>
</dbReference>
<evidence type="ECO:0000256" key="2">
    <source>
        <dbReference type="PROSITE-ProRule" id="PRU00192"/>
    </source>
</evidence>
<dbReference type="GO" id="GO:1990528">
    <property type="term" value="C:Rvs161p-Rvs167p complex"/>
    <property type="evidence" value="ECO:0007669"/>
    <property type="project" value="TreeGrafter"/>
</dbReference>
<dbReference type="GO" id="GO:0008289">
    <property type="term" value="F:lipid binding"/>
    <property type="evidence" value="ECO:0007669"/>
    <property type="project" value="TreeGrafter"/>
</dbReference>
<feature type="compositionally biased region" description="Low complexity" evidence="3">
    <location>
        <begin position="291"/>
        <end position="314"/>
    </location>
</feature>
<dbReference type="Gene3D" id="1.20.1270.60">
    <property type="entry name" value="Arfaptin homology (AH) domain/BAR domain"/>
    <property type="match status" value="1"/>
</dbReference>
<dbReference type="SUPFAM" id="SSF103657">
    <property type="entry name" value="BAR/IMD domain-like"/>
    <property type="match status" value="1"/>
</dbReference>
<organism evidence="6 7">
    <name type="scientific">Eremothecium sinecaudum</name>
    <dbReference type="NCBI Taxonomy" id="45286"/>
    <lineage>
        <taxon>Eukaryota</taxon>
        <taxon>Fungi</taxon>
        <taxon>Dikarya</taxon>
        <taxon>Ascomycota</taxon>
        <taxon>Saccharomycotina</taxon>
        <taxon>Saccharomycetes</taxon>
        <taxon>Saccharomycetales</taxon>
        <taxon>Saccharomycetaceae</taxon>
        <taxon>Eremothecium</taxon>
    </lineage>
</organism>
<dbReference type="GO" id="GO:0006897">
    <property type="term" value="P:endocytosis"/>
    <property type="evidence" value="ECO:0007669"/>
    <property type="project" value="InterPro"/>
</dbReference>
<dbReference type="Gene3D" id="2.30.30.40">
    <property type="entry name" value="SH3 Domains"/>
    <property type="match status" value="1"/>
</dbReference>
<evidence type="ECO:0000313" key="6">
    <source>
        <dbReference type="EMBL" id="AMD22011.1"/>
    </source>
</evidence>
<dbReference type="InterPro" id="IPR036028">
    <property type="entry name" value="SH3-like_dom_sf"/>
</dbReference>
<dbReference type="AlphaFoldDB" id="A0A0X8HUZ9"/>
<dbReference type="InterPro" id="IPR046982">
    <property type="entry name" value="BIN3/RVS161-like"/>
</dbReference>
<dbReference type="FunFam" id="1.20.1270.60:FF:000048">
    <property type="entry name" value="BAR adaptor protein RVS167"/>
    <property type="match status" value="1"/>
</dbReference>
<evidence type="ECO:0000256" key="1">
    <source>
        <dbReference type="ARBA" id="ARBA00022443"/>
    </source>
</evidence>
<name>A0A0X8HUZ9_9SACH</name>
<dbReference type="GeneID" id="28725336"/>
<keyword evidence="1 2" id="KW-0728">SH3 domain</keyword>
<dbReference type="Pfam" id="PF14604">
    <property type="entry name" value="SH3_9"/>
    <property type="match status" value="1"/>
</dbReference>
<dbReference type="CDD" id="cd07599">
    <property type="entry name" value="BAR_Rvs167p"/>
    <property type="match status" value="1"/>
</dbReference>
<reference evidence="6 7" key="1">
    <citation type="submission" date="2016-01" db="EMBL/GenBank/DDBJ databases">
        <title>Genome sequence of the yeast Holleya sinecauda.</title>
        <authorList>
            <person name="Dietrich F.S."/>
        </authorList>
    </citation>
    <scope>NUCLEOTIDE SEQUENCE [LARGE SCALE GENOMIC DNA]</scope>
    <source>
        <strain evidence="6 7">ATCC 58844</strain>
    </source>
</reference>
<feature type="domain" description="BAR" evidence="5">
    <location>
        <begin position="17"/>
        <end position="268"/>
    </location>
</feature>
<dbReference type="InterPro" id="IPR004148">
    <property type="entry name" value="BAR_dom"/>
</dbReference>
<dbReference type="OrthoDB" id="2159336at2759"/>
<dbReference type="SMART" id="SM00326">
    <property type="entry name" value="SH3"/>
    <property type="match status" value="1"/>
</dbReference>
<dbReference type="GO" id="GO:0043332">
    <property type="term" value="C:mating projection tip"/>
    <property type="evidence" value="ECO:0007669"/>
    <property type="project" value="TreeGrafter"/>
</dbReference>
<dbReference type="PROSITE" id="PS51021">
    <property type="entry name" value="BAR"/>
    <property type="match status" value="1"/>
</dbReference>
<dbReference type="RefSeq" id="XP_017989007.1">
    <property type="nucleotide sequence ID" value="XM_018133830.1"/>
</dbReference>
<dbReference type="PANTHER" id="PTHR47174:SF1">
    <property type="entry name" value="REDUCED VIABILITY UPON STARVATION PROTEIN 167"/>
    <property type="match status" value="1"/>
</dbReference>
<dbReference type="InterPro" id="IPR027267">
    <property type="entry name" value="AH/BAR_dom_sf"/>
</dbReference>